<feature type="binding site" evidence="12">
    <location>
        <position position="155"/>
    </location>
    <ligand>
        <name>pyridoxal 5'-phosphate</name>
        <dbReference type="ChEBI" id="CHEBI:597326"/>
    </ligand>
</feature>
<dbReference type="GO" id="GO:0008615">
    <property type="term" value="P:pyridoxine biosynthetic process"/>
    <property type="evidence" value="ECO:0007669"/>
    <property type="project" value="UniProtKB-UniRule"/>
</dbReference>
<feature type="binding site" evidence="12">
    <location>
        <begin position="240"/>
        <end position="241"/>
    </location>
    <ligand>
        <name>pyridoxal 5'-phosphate</name>
        <dbReference type="ChEBI" id="CHEBI:597326"/>
    </ligand>
</feature>
<dbReference type="NCBIfam" id="TIGR01364">
    <property type="entry name" value="serC_1"/>
    <property type="match status" value="1"/>
</dbReference>
<feature type="binding site" evidence="12">
    <location>
        <position position="104"/>
    </location>
    <ligand>
        <name>pyridoxal 5'-phosphate</name>
        <dbReference type="ChEBI" id="CHEBI:597326"/>
    </ligand>
</feature>
<sequence>MQEKTVYNFNAGPATLPKAVMLKAQEEFVNYRGCGYGIVEESHRAAPFEEIIQAAEANIRKLMGISADYDVLFLQGGASLQFAMVPMNLMVPGKKIAFCDTGEWAHKAMKEAKILGAGINLVYDGAKEKYSCIGDVSSWQFDQNDAYAHICSNNTIYGTAYNQYPDTGALPLIADMSSDIMSKVVDVNRFALIFAGAQKNMGPSGVTLVIMRKGLAERCPETVPTMLRFSTHIKAQSLYNTPSTFSIYMVRLVTDWMLEQGGVPAIQKLNETKAAKLYAAIDESGFFRGTCAKADRSKMNVCFRIGEGNEELEKKFVSESKAAGMIGLKGHRAVGGLRASIYNAMPMAGIDALVAFMKAFAAKNG</sequence>
<comment type="similarity">
    <text evidence="3 12">Belongs to the class-V pyridoxal-phosphate-dependent aminotransferase family. SerC subfamily.</text>
</comment>
<feature type="binding site" evidence="12">
    <location>
        <position position="198"/>
    </location>
    <ligand>
        <name>pyridoxal 5'-phosphate</name>
        <dbReference type="ChEBI" id="CHEBI:597326"/>
    </ligand>
</feature>
<comment type="caution">
    <text evidence="14">The sequence shown here is derived from an EMBL/GenBank/DDBJ whole genome shotgun (WGS) entry which is preliminary data.</text>
</comment>
<dbReference type="InterPro" id="IPR015422">
    <property type="entry name" value="PyrdxlP-dep_Trfase_small"/>
</dbReference>
<dbReference type="Pfam" id="PF00266">
    <property type="entry name" value="Aminotran_5"/>
    <property type="match status" value="1"/>
</dbReference>
<evidence type="ECO:0000313" key="15">
    <source>
        <dbReference type="Proteomes" id="UP001238163"/>
    </source>
</evidence>
<comment type="pathway">
    <text evidence="1 12">Cofactor biosynthesis; pyridoxine 5'-phosphate biosynthesis; pyridoxine 5'-phosphate from D-erythrose 4-phosphate: step 3/5.</text>
</comment>
<gene>
    <name evidence="12" type="primary">serC</name>
    <name evidence="14" type="ORF">J3R75_003778</name>
</gene>
<evidence type="ECO:0000256" key="1">
    <source>
        <dbReference type="ARBA" id="ARBA00004915"/>
    </source>
</evidence>
<dbReference type="GO" id="GO:0006564">
    <property type="term" value="P:L-serine biosynthetic process"/>
    <property type="evidence" value="ECO:0007669"/>
    <property type="project" value="UniProtKB-UniRule"/>
</dbReference>
<keyword evidence="4 12" id="KW-0032">Aminotransferase</keyword>
<feature type="binding site" evidence="12">
    <location>
        <begin position="78"/>
        <end position="79"/>
    </location>
    <ligand>
        <name>pyridoxal 5'-phosphate</name>
        <dbReference type="ChEBI" id="CHEBI:597326"/>
    </ligand>
</feature>
<keyword evidence="12" id="KW-0963">Cytoplasm</keyword>
<feature type="modified residue" description="N6-(pyridoxal phosphate)lysine" evidence="12">
    <location>
        <position position="199"/>
    </location>
</feature>
<dbReference type="RefSeq" id="WP_307264793.1">
    <property type="nucleotide sequence ID" value="NZ_JAUSVL010000001.1"/>
</dbReference>
<comment type="subunit">
    <text evidence="12">Homodimer.</text>
</comment>
<comment type="pathway">
    <text evidence="2 12">Amino-acid biosynthesis; L-serine biosynthesis; L-serine from 3-phospho-D-glycerate: step 2/3.</text>
</comment>
<comment type="catalytic activity">
    <reaction evidence="11 12">
        <text>O-phospho-L-serine + 2-oxoglutarate = 3-phosphooxypyruvate + L-glutamate</text>
        <dbReference type="Rhea" id="RHEA:14329"/>
        <dbReference type="ChEBI" id="CHEBI:16810"/>
        <dbReference type="ChEBI" id="CHEBI:18110"/>
        <dbReference type="ChEBI" id="CHEBI:29985"/>
        <dbReference type="ChEBI" id="CHEBI:57524"/>
        <dbReference type="EC" id="2.6.1.52"/>
    </reaction>
</comment>
<keyword evidence="9 12" id="KW-0718">Serine biosynthesis</keyword>
<evidence type="ECO:0000256" key="10">
    <source>
        <dbReference type="ARBA" id="ARBA00047630"/>
    </source>
</evidence>
<protein>
    <recommendedName>
        <fullName evidence="12">Phosphoserine aminotransferase</fullName>
        <ecNumber evidence="12">2.6.1.52</ecNumber>
    </recommendedName>
    <alternativeName>
        <fullName evidence="12">Phosphohydroxythreonine aminotransferase</fullName>
        <shortName evidence="12">PSAT</shortName>
    </alternativeName>
</protein>
<comment type="caution">
    <text evidence="12">Lacks conserved residue(s) required for the propagation of feature annotation.</text>
</comment>
<evidence type="ECO:0000259" key="13">
    <source>
        <dbReference type="Pfam" id="PF00266"/>
    </source>
</evidence>
<evidence type="ECO:0000256" key="8">
    <source>
        <dbReference type="ARBA" id="ARBA00023096"/>
    </source>
</evidence>
<evidence type="ECO:0000256" key="5">
    <source>
        <dbReference type="ARBA" id="ARBA00022605"/>
    </source>
</evidence>
<dbReference type="EC" id="2.6.1.52" evidence="12"/>
<dbReference type="FunFam" id="3.40.640.10:FF:000010">
    <property type="entry name" value="Phosphoserine aminotransferase"/>
    <property type="match status" value="1"/>
</dbReference>
<keyword evidence="7 12" id="KW-0663">Pyridoxal phosphate</keyword>
<dbReference type="FunFam" id="3.90.1150.10:FF:000006">
    <property type="entry name" value="Phosphoserine aminotransferase"/>
    <property type="match status" value="1"/>
</dbReference>
<evidence type="ECO:0000256" key="12">
    <source>
        <dbReference type="HAMAP-Rule" id="MF_00160"/>
    </source>
</evidence>
<keyword evidence="6 12" id="KW-0808">Transferase</keyword>
<evidence type="ECO:0000313" key="14">
    <source>
        <dbReference type="EMBL" id="MDQ0291671.1"/>
    </source>
</evidence>
<organism evidence="14 15">
    <name type="scientific">Oligosphaera ethanolica</name>
    <dbReference type="NCBI Taxonomy" id="760260"/>
    <lineage>
        <taxon>Bacteria</taxon>
        <taxon>Pseudomonadati</taxon>
        <taxon>Lentisphaerota</taxon>
        <taxon>Oligosphaeria</taxon>
        <taxon>Oligosphaerales</taxon>
        <taxon>Oligosphaeraceae</taxon>
        <taxon>Oligosphaera</taxon>
    </lineage>
</organism>
<dbReference type="PANTHER" id="PTHR43247">
    <property type="entry name" value="PHOSPHOSERINE AMINOTRANSFERASE"/>
    <property type="match status" value="1"/>
</dbReference>
<feature type="binding site" evidence="12">
    <location>
        <position position="175"/>
    </location>
    <ligand>
        <name>pyridoxal 5'-phosphate</name>
        <dbReference type="ChEBI" id="CHEBI:597326"/>
    </ligand>
</feature>
<accession>A0AAE4AQK3</accession>
<comment type="catalytic activity">
    <reaction evidence="10 12">
        <text>4-(phosphooxy)-L-threonine + 2-oxoglutarate = (R)-3-hydroxy-2-oxo-4-phosphooxybutanoate + L-glutamate</text>
        <dbReference type="Rhea" id="RHEA:16573"/>
        <dbReference type="ChEBI" id="CHEBI:16810"/>
        <dbReference type="ChEBI" id="CHEBI:29985"/>
        <dbReference type="ChEBI" id="CHEBI:58452"/>
        <dbReference type="ChEBI" id="CHEBI:58538"/>
        <dbReference type="EC" id="2.6.1.52"/>
    </reaction>
</comment>
<dbReference type="Gene3D" id="3.90.1150.10">
    <property type="entry name" value="Aspartate Aminotransferase, domain 1"/>
    <property type="match status" value="1"/>
</dbReference>
<dbReference type="AlphaFoldDB" id="A0AAE4AQK3"/>
<evidence type="ECO:0000256" key="3">
    <source>
        <dbReference type="ARBA" id="ARBA00006904"/>
    </source>
</evidence>
<evidence type="ECO:0000256" key="4">
    <source>
        <dbReference type="ARBA" id="ARBA00022576"/>
    </source>
</evidence>
<feature type="domain" description="Aminotransferase class V" evidence="13">
    <location>
        <begin position="6"/>
        <end position="353"/>
    </location>
</feature>
<dbReference type="PANTHER" id="PTHR43247:SF1">
    <property type="entry name" value="PHOSPHOSERINE AMINOTRANSFERASE"/>
    <property type="match status" value="1"/>
</dbReference>
<dbReference type="GO" id="GO:0030170">
    <property type="term" value="F:pyridoxal phosphate binding"/>
    <property type="evidence" value="ECO:0007669"/>
    <property type="project" value="UniProtKB-UniRule"/>
</dbReference>
<comment type="function">
    <text evidence="12">Catalyzes the reversible conversion of 3-phosphohydroxypyruvate to phosphoserine and of 3-hydroxy-2-oxo-4-phosphonooxybutanoate to phosphohydroxythreonine.</text>
</comment>
<dbReference type="GO" id="GO:0004648">
    <property type="term" value="F:O-phospho-L-serine:2-oxoglutarate aminotransferase activity"/>
    <property type="evidence" value="ECO:0007669"/>
    <property type="project" value="UniProtKB-UniRule"/>
</dbReference>
<dbReference type="Gene3D" id="3.40.640.10">
    <property type="entry name" value="Type I PLP-dependent aspartate aminotransferase-like (Major domain)"/>
    <property type="match status" value="1"/>
</dbReference>
<dbReference type="GO" id="GO:0005737">
    <property type="term" value="C:cytoplasm"/>
    <property type="evidence" value="ECO:0007669"/>
    <property type="project" value="UniProtKB-SubCell"/>
</dbReference>
<dbReference type="InterPro" id="IPR015421">
    <property type="entry name" value="PyrdxlP-dep_Trfase_major"/>
</dbReference>
<evidence type="ECO:0000256" key="9">
    <source>
        <dbReference type="ARBA" id="ARBA00023299"/>
    </source>
</evidence>
<evidence type="ECO:0000256" key="6">
    <source>
        <dbReference type="ARBA" id="ARBA00022679"/>
    </source>
</evidence>
<keyword evidence="15" id="KW-1185">Reference proteome</keyword>
<name>A0AAE4AQK3_9BACT</name>
<keyword evidence="8 12" id="KW-0664">Pyridoxine biosynthesis</keyword>
<comment type="subcellular location">
    <subcellularLocation>
        <location evidence="12">Cytoplasm</location>
    </subcellularLocation>
</comment>
<dbReference type="Proteomes" id="UP001238163">
    <property type="component" value="Unassembled WGS sequence"/>
</dbReference>
<keyword evidence="5 12" id="KW-0028">Amino-acid biosynthesis</keyword>
<evidence type="ECO:0000256" key="11">
    <source>
        <dbReference type="ARBA" id="ARBA00049007"/>
    </source>
</evidence>
<dbReference type="NCBIfam" id="NF003764">
    <property type="entry name" value="PRK05355.1"/>
    <property type="match status" value="1"/>
</dbReference>
<dbReference type="InterPro" id="IPR000192">
    <property type="entry name" value="Aminotrans_V_dom"/>
</dbReference>
<dbReference type="InterPro" id="IPR022278">
    <property type="entry name" value="Pser_aminoTfrase"/>
</dbReference>
<dbReference type="SUPFAM" id="SSF53383">
    <property type="entry name" value="PLP-dependent transferases"/>
    <property type="match status" value="1"/>
</dbReference>
<evidence type="ECO:0000256" key="2">
    <source>
        <dbReference type="ARBA" id="ARBA00005099"/>
    </source>
</evidence>
<dbReference type="HAMAP" id="MF_00160">
    <property type="entry name" value="SerC_aminotrans_5"/>
    <property type="match status" value="1"/>
</dbReference>
<feature type="binding site" evidence="12">
    <location>
        <position position="44"/>
    </location>
    <ligand>
        <name>L-glutamate</name>
        <dbReference type="ChEBI" id="CHEBI:29985"/>
    </ligand>
</feature>
<proteinExistence type="inferred from homology"/>
<dbReference type="PIRSF" id="PIRSF000525">
    <property type="entry name" value="SerC"/>
    <property type="match status" value="1"/>
</dbReference>
<evidence type="ECO:0000256" key="7">
    <source>
        <dbReference type="ARBA" id="ARBA00022898"/>
    </source>
</evidence>
<reference evidence="14" key="1">
    <citation type="submission" date="2023-07" db="EMBL/GenBank/DDBJ databases">
        <title>Genomic Encyclopedia of Type Strains, Phase IV (KMG-IV): sequencing the most valuable type-strain genomes for metagenomic binning, comparative biology and taxonomic classification.</title>
        <authorList>
            <person name="Goeker M."/>
        </authorList>
    </citation>
    <scope>NUCLEOTIDE SEQUENCE</scope>
    <source>
        <strain evidence="14">DSM 24202</strain>
    </source>
</reference>
<dbReference type="InterPro" id="IPR015424">
    <property type="entry name" value="PyrdxlP-dep_Trfase"/>
</dbReference>
<dbReference type="EMBL" id="JAUSVL010000001">
    <property type="protein sequence ID" value="MDQ0291671.1"/>
    <property type="molecule type" value="Genomic_DNA"/>
</dbReference>
<comment type="cofactor">
    <cofactor evidence="12">
        <name>pyridoxal 5'-phosphate</name>
        <dbReference type="ChEBI" id="CHEBI:597326"/>
    </cofactor>
    <text evidence="12">Binds 1 pyridoxal phosphate per subunit.</text>
</comment>